<keyword evidence="4" id="KW-1185">Reference proteome</keyword>
<evidence type="ECO:0000313" key="3">
    <source>
        <dbReference type="EMBL" id="MUL28228.1"/>
    </source>
</evidence>
<keyword evidence="1" id="KW-0732">Signal</keyword>
<dbReference type="Proteomes" id="UP000482295">
    <property type="component" value="Unassembled WGS sequence"/>
</dbReference>
<evidence type="ECO:0000313" key="4">
    <source>
        <dbReference type="Proteomes" id="UP000482295"/>
    </source>
</evidence>
<feature type="signal peptide" evidence="1">
    <location>
        <begin position="1"/>
        <end position="19"/>
    </location>
</feature>
<dbReference type="RefSeq" id="WP_155716184.1">
    <property type="nucleotide sequence ID" value="NZ_VVIQ01000007.1"/>
</dbReference>
<comment type="caution">
    <text evidence="3">The sequence shown here is derived from an EMBL/GenBank/DDBJ whole genome shotgun (WGS) entry which is preliminary data.</text>
</comment>
<feature type="chain" id="PRO_5028910775" evidence="1">
    <location>
        <begin position="20"/>
        <end position="227"/>
    </location>
</feature>
<evidence type="ECO:0000259" key="2">
    <source>
        <dbReference type="Pfam" id="PF13568"/>
    </source>
</evidence>
<organism evidence="3 4">
    <name type="scientific">Prevotella vespertina</name>
    <dbReference type="NCBI Taxonomy" id="2608404"/>
    <lineage>
        <taxon>Bacteria</taxon>
        <taxon>Pseudomonadati</taxon>
        <taxon>Bacteroidota</taxon>
        <taxon>Bacteroidia</taxon>
        <taxon>Bacteroidales</taxon>
        <taxon>Prevotellaceae</taxon>
        <taxon>Prevotella</taxon>
    </lineage>
</organism>
<dbReference type="Pfam" id="PF13568">
    <property type="entry name" value="OMP_b-brl_2"/>
    <property type="match status" value="1"/>
</dbReference>
<gene>
    <name evidence="3" type="ORF">F0475_07925</name>
</gene>
<feature type="domain" description="Outer membrane protein beta-barrel" evidence="2">
    <location>
        <begin position="18"/>
        <end position="203"/>
    </location>
</feature>
<dbReference type="InterPro" id="IPR025665">
    <property type="entry name" value="Beta-barrel_OMP_2"/>
</dbReference>
<dbReference type="Gene3D" id="2.40.160.20">
    <property type="match status" value="1"/>
</dbReference>
<protein>
    <submittedName>
        <fullName evidence="3">PorT family protein</fullName>
    </submittedName>
</protein>
<dbReference type="SUPFAM" id="SSF56925">
    <property type="entry name" value="OMPA-like"/>
    <property type="match status" value="1"/>
</dbReference>
<dbReference type="EMBL" id="VVIQ01000007">
    <property type="protein sequence ID" value="MUL28228.1"/>
    <property type="molecule type" value="Genomic_DNA"/>
</dbReference>
<dbReference type="InterPro" id="IPR011250">
    <property type="entry name" value="OMP/PagP_B-barrel"/>
</dbReference>
<dbReference type="AlphaFoldDB" id="A0A7C9HEM7"/>
<proteinExistence type="predicted"/>
<name>A0A7C9HEM7_9BACT</name>
<evidence type="ECO:0000256" key="1">
    <source>
        <dbReference type="SAM" id="SignalP"/>
    </source>
</evidence>
<sequence>MKRIITLAFLSAISLASFAQSKIGRWSVIPHVGVSIASLTHQSGGIEVGDNQSQEVKPQARPGFTGGVDVMYQVSDNVGLSIGLSYVQAGCKYKDVDDNGVIWHDHYARTDYISVPLVAHSYIAPGLSINVGVAPSFLIYGKYHAGMLSYDLDADGHRTNVQEGVIDIDTKKGLRNFTLSIPVGISYEYENVVLDARYNVGVLNAYKYGLTARNKVFEVSVGYKFDL</sequence>
<reference evidence="3 4" key="1">
    <citation type="submission" date="2019-09" db="EMBL/GenBank/DDBJ databases">
        <title>Prevotella A2879 sp. nov., isolated from an abscess of a patient.</title>
        <authorList>
            <person name="Buhl M."/>
            <person name="Oberhettinger P."/>
        </authorList>
    </citation>
    <scope>NUCLEOTIDE SEQUENCE [LARGE SCALE GENOMIC DNA]</scope>
    <source>
        <strain evidence="3 4">A2879</strain>
    </source>
</reference>
<accession>A0A7C9HEM7</accession>